<dbReference type="AlphaFoldDB" id="A0A926D3X5"/>
<accession>A0A926D3X5</accession>
<evidence type="ECO:0000313" key="2">
    <source>
        <dbReference type="Proteomes" id="UP000623172"/>
    </source>
</evidence>
<dbReference type="EMBL" id="JACRSR010000001">
    <property type="protein sequence ID" value="MBC8530444.1"/>
    <property type="molecule type" value="Genomic_DNA"/>
</dbReference>
<comment type="caution">
    <text evidence="1">The sequence shown here is derived from an EMBL/GenBank/DDBJ whole genome shotgun (WGS) entry which is preliminary data.</text>
</comment>
<organism evidence="1 2">
    <name type="scientific">Gehongia tenuis</name>
    <dbReference type="NCBI Taxonomy" id="2763655"/>
    <lineage>
        <taxon>Bacteria</taxon>
        <taxon>Bacillati</taxon>
        <taxon>Bacillota</taxon>
        <taxon>Clostridia</taxon>
        <taxon>Christensenellales</taxon>
        <taxon>Christensenellaceae</taxon>
        <taxon>Gehongia</taxon>
    </lineage>
</organism>
<proteinExistence type="predicted"/>
<gene>
    <name evidence="1" type="ORF">H8696_01110</name>
</gene>
<dbReference type="Proteomes" id="UP000623172">
    <property type="component" value="Unassembled WGS sequence"/>
</dbReference>
<reference evidence="1" key="1">
    <citation type="submission" date="2020-08" db="EMBL/GenBank/DDBJ databases">
        <title>Genome public.</title>
        <authorList>
            <person name="Liu C."/>
            <person name="Sun Q."/>
        </authorList>
    </citation>
    <scope>NUCLEOTIDE SEQUENCE</scope>
    <source>
        <strain evidence="1">NSJ-53</strain>
    </source>
</reference>
<name>A0A926D3X5_9FIRM</name>
<protein>
    <submittedName>
        <fullName evidence="1">Molecular chaperone Hsp90</fullName>
    </submittedName>
</protein>
<sequence>MDTKLLVEKTRELMASQTCCAEAKEAAQRFLDAVGTAAEKEETEKYLAELEEDIVTVDGLISFARSDAGKAHFGEETAAGIAAHGEEIKAAGAKYCDCPACAIVAEILGK</sequence>
<dbReference type="RefSeq" id="WP_249314382.1">
    <property type="nucleotide sequence ID" value="NZ_JACRSR010000001.1"/>
</dbReference>
<evidence type="ECO:0000313" key="1">
    <source>
        <dbReference type="EMBL" id="MBC8530444.1"/>
    </source>
</evidence>
<keyword evidence="2" id="KW-1185">Reference proteome</keyword>